<dbReference type="InterPro" id="IPR036507">
    <property type="entry name" value="Telomere_rpt-bd_fac_dimer_sf"/>
</dbReference>
<evidence type="ECO:0000256" key="2">
    <source>
        <dbReference type="ARBA" id="ARBA00022771"/>
    </source>
</evidence>
<feature type="domain" description="Myb-like" evidence="7">
    <location>
        <begin position="332"/>
        <end position="380"/>
    </location>
</feature>
<dbReference type="SUPFAM" id="SSF46689">
    <property type="entry name" value="Homeodomain-like"/>
    <property type="match status" value="1"/>
</dbReference>
<feature type="compositionally biased region" description="Basic and acidic residues" evidence="5">
    <location>
        <begin position="290"/>
        <end position="310"/>
    </location>
</feature>
<dbReference type="Pfam" id="PF00249">
    <property type="entry name" value="Myb_DNA-binding"/>
    <property type="match status" value="1"/>
</dbReference>
<evidence type="ECO:0000256" key="4">
    <source>
        <dbReference type="PROSITE-ProRule" id="PRU00175"/>
    </source>
</evidence>
<feature type="domain" description="RING-type" evidence="6">
    <location>
        <begin position="851"/>
        <end position="892"/>
    </location>
</feature>
<organism evidence="9 10">
    <name type="scientific">Acropora cervicornis</name>
    <name type="common">Staghorn coral</name>
    <dbReference type="NCBI Taxonomy" id="6130"/>
    <lineage>
        <taxon>Eukaryota</taxon>
        <taxon>Metazoa</taxon>
        <taxon>Cnidaria</taxon>
        <taxon>Anthozoa</taxon>
        <taxon>Hexacorallia</taxon>
        <taxon>Scleractinia</taxon>
        <taxon>Astrocoeniina</taxon>
        <taxon>Acroporidae</taxon>
        <taxon>Acropora</taxon>
    </lineage>
</organism>
<accession>A0AAD9VGJ5</accession>
<dbReference type="Gene3D" id="1.25.40.210">
    <property type="entry name" value="Telomere repeat-binding factor, dimerisation domain"/>
    <property type="match status" value="1"/>
</dbReference>
<evidence type="ECO:0000259" key="7">
    <source>
        <dbReference type="PROSITE" id="PS50090"/>
    </source>
</evidence>
<dbReference type="Gene3D" id="3.30.40.10">
    <property type="entry name" value="Zinc/RING finger domain, C3HC4 (zinc finger)"/>
    <property type="match status" value="1"/>
</dbReference>
<dbReference type="EMBL" id="JARQWQ010000003">
    <property type="protein sequence ID" value="KAK2573137.1"/>
    <property type="molecule type" value="Genomic_DNA"/>
</dbReference>
<dbReference type="GO" id="GO:0008270">
    <property type="term" value="F:zinc ion binding"/>
    <property type="evidence" value="ECO:0007669"/>
    <property type="project" value="UniProtKB-KW"/>
</dbReference>
<evidence type="ECO:0000313" key="9">
    <source>
        <dbReference type="EMBL" id="KAK2573137.1"/>
    </source>
</evidence>
<name>A0AAD9VGJ5_ACRCE</name>
<dbReference type="PROSITE" id="PS50090">
    <property type="entry name" value="MYB_LIKE"/>
    <property type="match status" value="1"/>
</dbReference>
<dbReference type="PANTHER" id="PTHR46171">
    <property type="entry name" value="GH10160P"/>
    <property type="match status" value="1"/>
</dbReference>
<feature type="region of interest" description="Disordered" evidence="5">
    <location>
        <begin position="724"/>
        <end position="768"/>
    </location>
</feature>
<dbReference type="CDD" id="cd11660">
    <property type="entry name" value="SANT_TRF"/>
    <property type="match status" value="1"/>
</dbReference>
<feature type="region of interest" description="Disordered" evidence="5">
    <location>
        <begin position="232"/>
        <end position="310"/>
    </location>
</feature>
<dbReference type="SMART" id="SM00717">
    <property type="entry name" value="SANT"/>
    <property type="match status" value="1"/>
</dbReference>
<keyword evidence="1" id="KW-0479">Metal-binding</keyword>
<gene>
    <name evidence="9" type="ORF">P5673_002180</name>
</gene>
<evidence type="ECO:0000313" key="10">
    <source>
        <dbReference type="Proteomes" id="UP001249851"/>
    </source>
</evidence>
<keyword evidence="2 4" id="KW-0863">Zinc-finger</keyword>
<reference evidence="9" key="1">
    <citation type="journal article" date="2023" name="G3 (Bethesda)">
        <title>Whole genome assembly and annotation of the endangered Caribbean coral Acropora cervicornis.</title>
        <authorList>
            <person name="Selwyn J.D."/>
            <person name="Vollmer S.V."/>
        </authorList>
    </citation>
    <scope>NUCLEOTIDE SEQUENCE</scope>
    <source>
        <strain evidence="9">K2</strain>
    </source>
</reference>
<dbReference type="Pfam" id="PF13639">
    <property type="entry name" value="zf-RING_2"/>
    <property type="match status" value="1"/>
</dbReference>
<evidence type="ECO:0000256" key="5">
    <source>
        <dbReference type="SAM" id="MobiDB-lite"/>
    </source>
</evidence>
<protein>
    <submittedName>
        <fullName evidence="9">E3 ubiquitin-protein ligase RNF38</fullName>
    </submittedName>
</protein>
<feature type="compositionally biased region" description="Acidic residues" evidence="5">
    <location>
        <begin position="54"/>
        <end position="64"/>
    </location>
</feature>
<feature type="compositionally biased region" description="Acidic residues" evidence="5">
    <location>
        <begin position="248"/>
        <end position="266"/>
    </location>
</feature>
<dbReference type="SMART" id="SM00184">
    <property type="entry name" value="RING"/>
    <property type="match status" value="1"/>
</dbReference>
<dbReference type="InterPro" id="IPR009057">
    <property type="entry name" value="Homeodomain-like_sf"/>
</dbReference>
<dbReference type="FunFam" id="3.30.40.10:FF:000024">
    <property type="entry name" value="RING finger protein 44 isoform X1"/>
    <property type="match status" value="1"/>
</dbReference>
<dbReference type="Gene3D" id="1.10.10.60">
    <property type="entry name" value="Homeodomain-like"/>
    <property type="match status" value="1"/>
</dbReference>
<dbReference type="InterPro" id="IPR001005">
    <property type="entry name" value="SANT/Myb"/>
</dbReference>
<reference evidence="9" key="2">
    <citation type="journal article" date="2023" name="Science">
        <title>Genomic signatures of disease resistance in endangered staghorn corals.</title>
        <authorList>
            <person name="Vollmer S.V."/>
            <person name="Selwyn J.D."/>
            <person name="Despard B.A."/>
            <person name="Roesel C.L."/>
        </authorList>
    </citation>
    <scope>NUCLEOTIDE SEQUENCE</scope>
    <source>
        <strain evidence="9">K2</strain>
    </source>
</reference>
<evidence type="ECO:0000259" key="6">
    <source>
        <dbReference type="PROSITE" id="PS50089"/>
    </source>
</evidence>
<dbReference type="SUPFAM" id="SSF63600">
    <property type="entry name" value="Telomeric repeat binding factor (TRF) dimerisation domain"/>
    <property type="match status" value="1"/>
</dbReference>
<dbReference type="InterPro" id="IPR017930">
    <property type="entry name" value="Myb_dom"/>
</dbReference>
<feature type="region of interest" description="Disordered" evidence="5">
    <location>
        <begin position="606"/>
        <end position="672"/>
    </location>
</feature>
<evidence type="ECO:0000256" key="1">
    <source>
        <dbReference type="ARBA" id="ARBA00022723"/>
    </source>
</evidence>
<sequence>MQQSLSTNTFADYLENKQFHVEQELTHKVQCIRFLIGLVENHQGDNVASSQESNSEEQSSEDENEVRLLDCLKFFDKVAEMFPFSNAERSHMRSSLKLQIVLSLYRNGNISEAEHLFSRLYDENGPDEEYQDVIRELFQSENDALKNTFLRTHTYEKFLTQVLQFLTPVWKKFETPVLAEVVQSNSEASNSKRLSVKIQRCDELLKKLKASSKRLFSGLEDEYSDMIAEKARDGEVSRKGTNNGIVGNDDDDDDDDDKVSDAEDGNDYLVCTRRGEAGVSKPESPNGKNAENKGKKPLERKPVKRRFNEEHKLPSPLKRRCLNVKLPEVKHRKFWTVEETKWLEEGVKAYGEGNWAKILNAYNFVGRTSVSLKDRWRTLHKSKLALQLIRCEHYLPAMEMQFNISSFENPFLPSLHVLFFHFRYLWYLPNYYDSTLSSIRRCCDIAVARSTSKLWMKGDVIQCDGGFGRTLGGGGLLNFAPAYGMSSIVLFCDWRCSLLRRRGTLTEVDDPVSNAVIEASFRKTFSFRVWYEMARELIPSLPSFPTLEHAAASSCNSFIKSDIKPNCGPPVIDLTSEGAFTTMSHQPLRHMPAYPIHAHHSSAFHRVSNPPELHGSPSNHGCPFLQQRQQRQHHHHHPPPHSRLYHPPSDSRFCPLSMGSTVPLQHHPPHPGPPVIIDVDQIPDHVRAVPVTSLPNSLLVANIPVAAPTYIQPHQPQPPYQVPQGYHPYPTPGNMQHHRHSRRWHHSNPSHSSWSPRRSHPTPPPPAAVHPYPDLLYHLISMMSMQPEASQASPPAWEEELHPRENYGTVGIFPEQICEAKPRGLSRSEIDQLQTYRVTSGSKDAKDNNRCVVCLVDFEEKQLVRVLPCLHEYHTRCIDKWLKSNRTCPICRAEVNVHPE</sequence>
<dbReference type="GO" id="GO:0061630">
    <property type="term" value="F:ubiquitin protein ligase activity"/>
    <property type="evidence" value="ECO:0007669"/>
    <property type="project" value="TreeGrafter"/>
</dbReference>
<evidence type="ECO:0000256" key="3">
    <source>
        <dbReference type="ARBA" id="ARBA00022833"/>
    </source>
</evidence>
<keyword evidence="10" id="KW-1185">Reference proteome</keyword>
<dbReference type="CDD" id="cd16472">
    <property type="entry name" value="RING-H2_RNF38-like"/>
    <property type="match status" value="1"/>
</dbReference>
<feature type="region of interest" description="Disordered" evidence="5">
    <location>
        <begin position="45"/>
        <end position="64"/>
    </location>
</feature>
<dbReference type="PROSITE" id="PS50089">
    <property type="entry name" value="ZF_RING_2"/>
    <property type="match status" value="1"/>
</dbReference>
<evidence type="ECO:0000259" key="8">
    <source>
        <dbReference type="PROSITE" id="PS51294"/>
    </source>
</evidence>
<dbReference type="InterPro" id="IPR013083">
    <property type="entry name" value="Znf_RING/FYVE/PHD"/>
</dbReference>
<dbReference type="SUPFAM" id="SSF57850">
    <property type="entry name" value="RING/U-box"/>
    <property type="match status" value="1"/>
</dbReference>
<dbReference type="Proteomes" id="UP001249851">
    <property type="component" value="Unassembled WGS sequence"/>
</dbReference>
<dbReference type="PANTHER" id="PTHR46171:SF3">
    <property type="entry name" value="GH10160P"/>
    <property type="match status" value="1"/>
</dbReference>
<feature type="compositionally biased region" description="Basic residues" evidence="5">
    <location>
        <begin position="630"/>
        <end position="644"/>
    </location>
</feature>
<dbReference type="InterPro" id="IPR001841">
    <property type="entry name" value="Znf_RING"/>
</dbReference>
<feature type="compositionally biased region" description="Basic residues" evidence="5">
    <location>
        <begin position="736"/>
        <end position="748"/>
    </location>
</feature>
<dbReference type="AlphaFoldDB" id="A0AAD9VGJ5"/>
<dbReference type="GO" id="GO:0016567">
    <property type="term" value="P:protein ubiquitination"/>
    <property type="evidence" value="ECO:0007669"/>
    <property type="project" value="TreeGrafter"/>
</dbReference>
<dbReference type="PROSITE" id="PS51294">
    <property type="entry name" value="HTH_MYB"/>
    <property type="match status" value="1"/>
</dbReference>
<comment type="caution">
    <text evidence="9">The sequence shown here is derived from an EMBL/GenBank/DDBJ whole genome shotgun (WGS) entry which is preliminary data.</text>
</comment>
<keyword evidence="3" id="KW-0862">Zinc</keyword>
<feature type="domain" description="HTH myb-type" evidence="8">
    <location>
        <begin position="330"/>
        <end position="384"/>
    </location>
</feature>
<proteinExistence type="predicted"/>